<feature type="repeat" description="PPR" evidence="4">
    <location>
        <begin position="281"/>
        <end position="315"/>
    </location>
</feature>
<reference evidence="6" key="1">
    <citation type="submission" date="2015-12" db="EMBL/GenBank/DDBJ databases">
        <title>Update maize B73 reference genome by single molecule sequencing technologies.</title>
        <authorList>
            <consortium name="Maize Genome Sequencing Project"/>
            <person name="Ware D."/>
        </authorList>
    </citation>
    <scope>NUCLEOTIDE SEQUENCE [LARGE SCALE GENOMIC DNA]</scope>
    <source>
        <tissue evidence="6">Seedling</tissue>
    </source>
</reference>
<feature type="repeat" description="PPR" evidence="4">
    <location>
        <begin position="246"/>
        <end position="280"/>
    </location>
</feature>
<dbReference type="PaxDb" id="4577-GRMZM2G464510_P01"/>
<dbReference type="ExpressionAtlas" id="A0A1D6JRL1">
    <property type="expression patterns" value="baseline and differential"/>
</dbReference>
<accession>A0A1D6JRL1</accession>
<dbReference type="eggNOG" id="KOG4197">
    <property type="taxonomic scope" value="Eukaryota"/>
</dbReference>
<protein>
    <submittedName>
        <fullName evidence="6">Putative pentatricopeptide repeat-containing protein</fullName>
    </submittedName>
</protein>
<feature type="region of interest" description="Disordered" evidence="5">
    <location>
        <begin position="589"/>
        <end position="621"/>
    </location>
</feature>
<evidence type="ECO:0000256" key="4">
    <source>
        <dbReference type="PROSITE-ProRule" id="PRU00708"/>
    </source>
</evidence>
<keyword evidence="3" id="KW-0809">Transit peptide</keyword>
<feature type="region of interest" description="Disordered" evidence="5">
    <location>
        <begin position="1"/>
        <end position="41"/>
    </location>
</feature>
<dbReference type="EMBL" id="CM007647">
    <property type="protein sequence ID" value="ONL94577.1"/>
    <property type="molecule type" value="Genomic_DNA"/>
</dbReference>
<evidence type="ECO:0000256" key="3">
    <source>
        <dbReference type="ARBA" id="ARBA00022946"/>
    </source>
</evidence>
<dbReference type="InterPro" id="IPR002885">
    <property type="entry name" value="PPR_rpt"/>
</dbReference>
<proteinExistence type="inferred from homology"/>
<dbReference type="Pfam" id="PF01535">
    <property type="entry name" value="PPR"/>
    <property type="match status" value="1"/>
</dbReference>
<dbReference type="AlphaFoldDB" id="A0A1D6JRL1"/>
<keyword evidence="2" id="KW-0677">Repeat</keyword>
<dbReference type="OMA" id="FDIGSAW"/>
<dbReference type="Gene3D" id="1.25.40.10">
    <property type="entry name" value="Tetratricopeptide repeat domain"/>
    <property type="match status" value="4"/>
</dbReference>
<comment type="similarity">
    <text evidence="1">Belongs to the PPR family. P subfamily.</text>
</comment>
<evidence type="ECO:0000256" key="5">
    <source>
        <dbReference type="SAM" id="MobiDB-lite"/>
    </source>
</evidence>
<evidence type="ECO:0000256" key="2">
    <source>
        <dbReference type="ARBA" id="ARBA00022737"/>
    </source>
</evidence>
<dbReference type="FunCoup" id="A0A1D6JRL1">
    <property type="interactions" value="1813"/>
</dbReference>
<feature type="repeat" description="PPR" evidence="4">
    <location>
        <begin position="316"/>
        <end position="350"/>
    </location>
</feature>
<dbReference type="InParanoid" id="A0A1D6JRL1"/>
<organism evidence="6">
    <name type="scientific">Zea mays</name>
    <name type="common">Maize</name>
    <dbReference type="NCBI Taxonomy" id="4577"/>
    <lineage>
        <taxon>Eukaryota</taxon>
        <taxon>Viridiplantae</taxon>
        <taxon>Streptophyta</taxon>
        <taxon>Embryophyta</taxon>
        <taxon>Tracheophyta</taxon>
        <taxon>Spermatophyta</taxon>
        <taxon>Magnoliopsida</taxon>
        <taxon>Liliopsida</taxon>
        <taxon>Poales</taxon>
        <taxon>Poaceae</taxon>
        <taxon>PACMAD clade</taxon>
        <taxon>Panicoideae</taxon>
        <taxon>Andropogonodae</taxon>
        <taxon>Andropogoneae</taxon>
        <taxon>Tripsacinae</taxon>
        <taxon>Zea</taxon>
    </lineage>
</organism>
<gene>
    <name evidence="6" type="ORF">ZEAMMB73_Zm00001d028046</name>
</gene>
<dbReference type="SMR" id="A0A1D6JRL1"/>
<sequence>MPPKPAPRLFQYISNKSRKPPPPPAARSAAPGSHDGTASDADVGEVYRIVTSAATPSAMESALAASAVSLSSPLLDAVMRRFRFAHGDPLRALSLLSLAADRGGIAPSPYAIDTALYVLGRARRFPHMWNLVANTRRICPDALTPRTAMIVLGRVAKVCSVRETVASFRCLARLFHTVDPAVLFNALLRTLCQEKSMSDARNVFHALKYEFRVNRHTFNILLSGWKSAEDAEAFVTEMRELGVEPDLVTYNSLIDCHCKNRDVQKAYKLLDEMRHKDISPDIITYTSLIGGLGLIGQPDKAKDLLKEMYELGCYPDVPAYNAAIRNFVIAKRLGDAFALMDQMVSKGLMPNPTTYNLFFRCYYWAFDIGSAWRLYERMRSEGCYPNTQSCMFIIRLCHRYGKVALALELWSDMVSSSFGSLTLVSDVLLDLLCDEGKLEDAERCFCQMVELGQKPSNVAFRRIKILMQLAKQEESIARLTEKMIQFGRLPPVDCQRVQHSVESRPSNVIHLAVGIQQEAMQMELSNILQQKNGRPFHHCLYAILQQENLLALSKLGGIPRPSFYILGRDGDYKSPAWAAQSYDEVGPSHFTEQSASRALEPHATTVSPSSLPKTRKRRRVV</sequence>
<feature type="repeat" description="PPR" evidence="4">
    <location>
        <begin position="421"/>
        <end position="455"/>
    </location>
</feature>
<evidence type="ECO:0000313" key="6">
    <source>
        <dbReference type="EMBL" id="ONL94577.1"/>
    </source>
</evidence>
<dbReference type="Pfam" id="PF13041">
    <property type="entry name" value="PPR_2"/>
    <property type="match status" value="2"/>
</dbReference>
<evidence type="ECO:0000256" key="1">
    <source>
        <dbReference type="ARBA" id="ARBA00007626"/>
    </source>
</evidence>
<dbReference type="NCBIfam" id="TIGR00756">
    <property type="entry name" value="PPR"/>
    <property type="match status" value="5"/>
</dbReference>
<dbReference type="PANTHER" id="PTHR47447">
    <property type="entry name" value="OS03G0856100 PROTEIN"/>
    <property type="match status" value="1"/>
</dbReference>
<dbReference type="InterPro" id="IPR011990">
    <property type="entry name" value="TPR-like_helical_dom_sf"/>
</dbReference>
<dbReference type="PANTHER" id="PTHR47447:SF17">
    <property type="entry name" value="OS12G0638900 PROTEIN"/>
    <property type="match status" value="1"/>
</dbReference>
<name>A0A1D6JRL1_MAIZE</name>
<dbReference type="PROSITE" id="PS51375">
    <property type="entry name" value="PPR"/>
    <property type="match status" value="5"/>
</dbReference>
<feature type="repeat" description="PPR" evidence="4">
    <location>
        <begin position="351"/>
        <end position="385"/>
    </location>
</feature>